<dbReference type="InterPro" id="IPR002347">
    <property type="entry name" value="SDR_fam"/>
</dbReference>
<dbReference type="InterPro" id="IPR020904">
    <property type="entry name" value="Sc_DH/Rdtase_CS"/>
</dbReference>
<name>A0A4Q7NJQ2_9BURK</name>
<dbReference type="PANTHER" id="PTHR43639:SF1">
    <property type="entry name" value="SHORT-CHAIN DEHYDROGENASE_REDUCTASE FAMILY PROTEIN"/>
    <property type="match status" value="1"/>
</dbReference>
<dbReference type="SUPFAM" id="SSF51735">
    <property type="entry name" value="NAD(P)-binding Rossmann-fold domains"/>
    <property type="match status" value="1"/>
</dbReference>
<comment type="caution">
    <text evidence="3">The sequence shown here is derived from an EMBL/GenBank/DDBJ whole genome shotgun (WGS) entry which is preliminary data.</text>
</comment>
<dbReference type="CDD" id="cd05233">
    <property type="entry name" value="SDR_c"/>
    <property type="match status" value="1"/>
</dbReference>
<dbReference type="FunFam" id="3.40.50.720:FF:000084">
    <property type="entry name" value="Short-chain dehydrogenase reductase"/>
    <property type="match status" value="1"/>
</dbReference>
<dbReference type="Proteomes" id="UP000292445">
    <property type="component" value="Unassembled WGS sequence"/>
</dbReference>
<dbReference type="OrthoDB" id="20590at2"/>
<dbReference type="AlphaFoldDB" id="A0A4Q7NJQ2"/>
<keyword evidence="2" id="KW-0560">Oxidoreductase</keyword>
<evidence type="ECO:0000313" key="4">
    <source>
        <dbReference type="Proteomes" id="UP000292445"/>
    </source>
</evidence>
<accession>A0A4Q7NJQ2</accession>
<dbReference type="PRINTS" id="PR00080">
    <property type="entry name" value="SDRFAMILY"/>
</dbReference>
<dbReference type="InterPro" id="IPR036291">
    <property type="entry name" value="NAD(P)-bd_dom_sf"/>
</dbReference>
<dbReference type="EMBL" id="SGXC01000001">
    <property type="protein sequence ID" value="RZS85138.1"/>
    <property type="molecule type" value="Genomic_DNA"/>
</dbReference>
<dbReference type="PANTHER" id="PTHR43639">
    <property type="entry name" value="OXIDOREDUCTASE, SHORT-CHAIN DEHYDROGENASE/REDUCTASE FAMILY (AFU_ORTHOLOGUE AFUA_5G02870)"/>
    <property type="match status" value="1"/>
</dbReference>
<dbReference type="Pfam" id="PF13561">
    <property type="entry name" value="adh_short_C2"/>
    <property type="match status" value="1"/>
</dbReference>
<protein>
    <submittedName>
        <fullName evidence="3">NAD(P)-dependent dehydrogenase (Short-subunit alcohol dehydrogenase family)</fullName>
    </submittedName>
</protein>
<comment type="similarity">
    <text evidence="1">Belongs to the short-chain dehydrogenases/reductases (SDR) family.</text>
</comment>
<organism evidence="3 4">
    <name type="scientific">Pigmentiphaga kullae</name>
    <dbReference type="NCBI Taxonomy" id="151784"/>
    <lineage>
        <taxon>Bacteria</taxon>
        <taxon>Pseudomonadati</taxon>
        <taxon>Pseudomonadota</taxon>
        <taxon>Betaproteobacteria</taxon>
        <taxon>Burkholderiales</taxon>
        <taxon>Alcaligenaceae</taxon>
        <taxon>Pigmentiphaga</taxon>
    </lineage>
</organism>
<dbReference type="RefSeq" id="WP_130356402.1">
    <property type="nucleotide sequence ID" value="NZ_SGXC01000001.1"/>
</dbReference>
<reference evidence="3 4" key="1">
    <citation type="submission" date="2019-02" db="EMBL/GenBank/DDBJ databases">
        <title>Genomic Encyclopedia of Type Strains, Phase IV (KMG-IV): sequencing the most valuable type-strain genomes for metagenomic binning, comparative biology and taxonomic classification.</title>
        <authorList>
            <person name="Goeker M."/>
        </authorList>
    </citation>
    <scope>NUCLEOTIDE SEQUENCE [LARGE SCALE GENOMIC DNA]</scope>
    <source>
        <strain evidence="3 4">K24</strain>
    </source>
</reference>
<proteinExistence type="inferred from homology"/>
<gene>
    <name evidence="3" type="ORF">EV675_1161</name>
</gene>
<dbReference type="PRINTS" id="PR00081">
    <property type="entry name" value="GDHRDH"/>
</dbReference>
<evidence type="ECO:0000256" key="1">
    <source>
        <dbReference type="ARBA" id="ARBA00006484"/>
    </source>
</evidence>
<evidence type="ECO:0000313" key="3">
    <source>
        <dbReference type="EMBL" id="RZS85138.1"/>
    </source>
</evidence>
<sequence length="248" mass="25401">MTHPGTLIVTGGSRGIGAAVVRLAAASGYDVCFTYREQADAARALAQDIRAMGRQACCVQADVADEAAPGLAFDAAAALPHTVTALVNNAGTTGPIGAFSAVETSVLRRVLDVNVLGTMLFSRQAIRYWAGRSMGGSIVNISSVAATLGAPHEYVHYAASKAAVESFTAGLARETAGQGIRVNAVSPGTTLTDIHAAAGEPDRPSRIAARVPMGRVARPEEIADAVVWLLSEKAGYVSGETLKVAGGL</sequence>
<evidence type="ECO:0000256" key="2">
    <source>
        <dbReference type="ARBA" id="ARBA00023002"/>
    </source>
</evidence>
<dbReference type="PROSITE" id="PS00061">
    <property type="entry name" value="ADH_SHORT"/>
    <property type="match status" value="1"/>
</dbReference>
<keyword evidence="4" id="KW-1185">Reference proteome</keyword>
<dbReference type="GO" id="GO:0016491">
    <property type="term" value="F:oxidoreductase activity"/>
    <property type="evidence" value="ECO:0007669"/>
    <property type="project" value="UniProtKB-KW"/>
</dbReference>
<dbReference type="Gene3D" id="3.40.50.720">
    <property type="entry name" value="NAD(P)-binding Rossmann-like Domain"/>
    <property type="match status" value="1"/>
</dbReference>